<reference evidence="1 2" key="1">
    <citation type="journal article" date="2014" name="Genome Announc.">
        <title>Draft Genome Sequence of Amycolatopsis lurida NRRL 2430, Producer of the Glycopeptide Family Antibiotic Ristocetin.</title>
        <authorList>
            <person name="Kwun M.J."/>
            <person name="Hong H.J."/>
        </authorList>
    </citation>
    <scope>NUCLEOTIDE SEQUENCE [LARGE SCALE GENOMIC DNA]</scope>
    <source>
        <strain evidence="1 2">NRRL 2430</strain>
    </source>
</reference>
<name>A0A2P2FFE3_AMYLU</name>
<proteinExistence type="predicted"/>
<dbReference type="EMBL" id="JFBM01000068">
    <property type="protein sequence ID" value="KFU75435.1"/>
    <property type="molecule type" value="Genomic_DNA"/>
</dbReference>
<gene>
    <name evidence="1" type="ORF">BB31_41480</name>
</gene>
<organism evidence="1 2">
    <name type="scientific">Amycolatopsis lurida NRRL 2430</name>
    <dbReference type="NCBI Taxonomy" id="1460371"/>
    <lineage>
        <taxon>Bacteria</taxon>
        <taxon>Bacillati</taxon>
        <taxon>Actinomycetota</taxon>
        <taxon>Actinomycetes</taxon>
        <taxon>Pseudonocardiales</taxon>
        <taxon>Pseudonocardiaceae</taxon>
        <taxon>Amycolatopsis</taxon>
    </lineage>
</organism>
<dbReference type="AlphaFoldDB" id="A0A2P2FFE3"/>
<sequence>MRKEKAGATCGQHGVGLHADARRQRSMDLCLTEYMARQRLSILTIDGMPSPIAFNVDHSADSLDDVGHQLRRRLDIRLLRLRGSERGFLEEAPQI</sequence>
<dbReference type="Proteomes" id="UP000256220">
    <property type="component" value="Unassembled WGS sequence"/>
</dbReference>
<protein>
    <submittedName>
        <fullName evidence="1">Uncharacterized protein</fullName>
    </submittedName>
</protein>
<accession>A0A2P2FFE3</accession>
<evidence type="ECO:0000313" key="2">
    <source>
        <dbReference type="Proteomes" id="UP000256220"/>
    </source>
</evidence>
<comment type="caution">
    <text evidence="1">The sequence shown here is derived from an EMBL/GenBank/DDBJ whole genome shotgun (WGS) entry which is preliminary data.</text>
</comment>
<keyword evidence="2" id="KW-1185">Reference proteome</keyword>
<evidence type="ECO:0000313" key="1">
    <source>
        <dbReference type="EMBL" id="KFU75435.1"/>
    </source>
</evidence>